<protein>
    <submittedName>
        <fullName evidence="1">Uncharacterized protein</fullName>
    </submittedName>
</protein>
<comment type="caution">
    <text evidence="1">The sequence shown here is derived from an EMBL/GenBank/DDBJ whole genome shotgun (WGS) entry which is preliminary data.</text>
</comment>
<name>A0A9P5JX43_9AGAM</name>
<accession>A0A9P5JX43</accession>
<evidence type="ECO:0000313" key="2">
    <source>
        <dbReference type="Proteomes" id="UP000759537"/>
    </source>
</evidence>
<proteinExistence type="predicted"/>
<organism evidence="1 2">
    <name type="scientific">Russula ochroleuca</name>
    <dbReference type="NCBI Taxonomy" id="152965"/>
    <lineage>
        <taxon>Eukaryota</taxon>
        <taxon>Fungi</taxon>
        <taxon>Dikarya</taxon>
        <taxon>Basidiomycota</taxon>
        <taxon>Agaricomycotina</taxon>
        <taxon>Agaricomycetes</taxon>
        <taxon>Russulales</taxon>
        <taxon>Russulaceae</taxon>
        <taxon>Russula</taxon>
    </lineage>
</organism>
<sequence>MPIKYIKIQLSVTFWRDVDGYKLQFYSRHLTHPNARMKAHCMLCLVMPPNSDTTQMDSNIPFRAGTNTGMGTGHVMSCSHFSDFEECTHILVYAPLTVTVLHYNLCLEISTQLCVKTFHSAMSTHYAPSDIALCAGRVDQAGMSVSTLKRMKKLMAFLARMRETFLFIWFQQGMYLCVRLDGVVLHLQRLTLWRCRAVVEDGT</sequence>
<evidence type="ECO:0000313" key="1">
    <source>
        <dbReference type="EMBL" id="KAF8467490.1"/>
    </source>
</evidence>
<reference evidence="1" key="2">
    <citation type="journal article" date="2020" name="Nat. Commun.">
        <title>Large-scale genome sequencing of mycorrhizal fungi provides insights into the early evolution of symbiotic traits.</title>
        <authorList>
            <person name="Miyauchi S."/>
            <person name="Kiss E."/>
            <person name="Kuo A."/>
            <person name="Drula E."/>
            <person name="Kohler A."/>
            <person name="Sanchez-Garcia M."/>
            <person name="Morin E."/>
            <person name="Andreopoulos B."/>
            <person name="Barry K.W."/>
            <person name="Bonito G."/>
            <person name="Buee M."/>
            <person name="Carver A."/>
            <person name="Chen C."/>
            <person name="Cichocki N."/>
            <person name="Clum A."/>
            <person name="Culley D."/>
            <person name="Crous P.W."/>
            <person name="Fauchery L."/>
            <person name="Girlanda M."/>
            <person name="Hayes R.D."/>
            <person name="Keri Z."/>
            <person name="LaButti K."/>
            <person name="Lipzen A."/>
            <person name="Lombard V."/>
            <person name="Magnuson J."/>
            <person name="Maillard F."/>
            <person name="Murat C."/>
            <person name="Nolan M."/>
            <person name="Ohm R.A."/>
            <person name="Pangilinan J."/>
            <person name="Pereira M.F."/>
            <person name="Perotto S."/>
            <person name="Peter M."/>
            <person name="Pfister S."/>
            <person name="Riley R."/>
            <person name="Sitrit Y."/>
            <person name="Stielow J.B."/>
            <person name="Szollosi G."/>
            <person name="Zifcakova L."/>
            <person name="Stursova M."/>
            <person name="Spatafora J.W."/>
            <person name="Tedersoo L."/>
            <person name="Vaario L.M."/>
            <person name="Yamada A."/>
            <person name="Yan M."/>
            <person name="Wang P."/>
            <person name="Xu J."/>
            <person name="Bruns T."/>
            <person name="Baldrian P."/>
            <person name="Vilgalys R."/>
            <person name="Dunand C."/>
            <person name="Henrissat B."/>
            <person name="Grigoriev I.V."/>
            <person name="Hibbett D."/>
            <person name="Nagy L.G."/>
            <person name="Martin F.M."/>
        </authorList>
    </citation>
    <scope>NUCLEOTIDE SEQUENCE</scope>
    <source>
        <strain evidence="1">Prilba</strain>
    </source>
</reference>
<dbReference type="EMBL" id="WHVB01000036">
    <property type="protein sequence ID" value="KAF8467490.1"/>
    <property type="molecule type" value="Genomic_DNA"/>
</dbReference>
<keyword evidence="2" id="KW-1185">Reference proteome</keyword>
<dbReference type="AlphaFoldDB" id="A0A9P5JX43"/>
<reference evidence="1" key="1">
    <citation type="submission" date="2019-10" db="EMBL/GenBank/DDBJ databases">
        <authorList>
            <consortium name="DOE Joint Genome Institute"/>
            <person name="Kuo A."/>
            <person name="Miyauchi S."/>
            <person name="Kiss E."/>
            <person name="Drula E."/>
            <person name="Kohler A."/>
            <person name="Sanchez-Garcia M."/>
            <person name="Andreopoulos B."/>
            <person name="Barry K.W."/>
            <person name="Bonito G."/>
            <person name="Buee M."/>
            <person name="Carver A."/>
            <person name="Chen C."/>
            <person name="Cichocki N."/>
            <person name="Clum A."/>
            <person name="Culley D."/>
            <person name="Crous P.W."/>
            <person name="Fauchery L."/>
            <person name="Girlanda M."/>
            <person name="Hayes R."/>
            <person name="Keri Z."/>
            <person name="LaButti K."/>
            <person name="Lipzen A."/>
            <person name="Lombard V."/>
            <person name="Magnuson J."/>
            <person name="Maillard F."/>
            <person name="Morin E."/>
            <person name="Murat C."/>
            <person name="Nolan M."/>
            <person name="Ohm R."/>
            <person name="Pangilinan J."/>
            <person name="Pereira M."/>
            <person name="Perotto S."/>
            <person name="Peter M."/>
            <person name="Riley R."/>
            <person name="Sitrit Y."/>
            <person name="Stielow B."/>
            <person name="Szollosi G."/>
            <person name="Zifcakova L."/>
            <person name="Stursova M."/>
            <person name="Spatafora J.W."/>
            <person name="Tedersoo L."/>
            <person name="Vaario L.-M."/>
            <person name="Yamada A."/>
            <person name="Yan M."/>
            <person name="Wang P."/>
            <person name="Xu J."/>
            <person name="Bruns T."/>
            <person name="Baldrian P."/>
            <person name="Vilgalys R."/>
            <person name="Henrissat B."/>
            <person name="Grigoriev I.V."/>
            <person name="Hibbett D."/>
            <person name="Nagy L.G."/>
            <person name="Martin F.M."/>
        </authorList>
    </citation>
    <scope>NUCLEOTIDE SEQUENCE</scope>
    <source>
        <strain evidence="1">Prilba</strain>
    </source>
</reference>
<gene>
    <name evidence="1" type="ORF">DFH94DRAFT_685909</name>
</gene>
<dbReference type="Proteomes" id="UP000759537">
    <property type="component" value="Unassembled WGS sequence"/>
</dbReference>